<protein>
    <recommendedName>
        <fullName evidence="3">SnoaL-like domain-containing protein</fullName>
    </recommendedName>
</protein>
<name>A0ABP7Q139_9SPHI</name>
<accession>A0ABP7Q139</accession>
<evidence type="ECO:0000313" key="1">
    <source>
        <dbReference type="EMBL" id="GAA3974718.1"/>
    </source>
</evidence>
<sequence length="152" mass="17186">MKNIANLLLASGLIMVFGCNFEKTEINDKKDKENALKLVSEFYTTLESENYNEAYGFFISKNTNLSVSKRDTLLKRLFVSQLMKFGKISNVAIKSVTTKVSQEGNSKTGAYLLTYLVTRGDLHQTIEDSFLLIIENSNLRIANYNSRPIVLN</sequence>
<dbReference type="RefSeq" id="WP_344768183.1">
    <property type="nucleotide sequence ID" value="NZ_BAABAK010000015.1"/>
</dbReference>
<evidence type="ECO:0008006" key="3">
    <source>
        <dbReference type="Google" id="ProtNLM"/>
    </source>
</evidence>
<dbReference type="Proteomes" id="UP001501081">
    <property type="component" value="Unassembled WGS sequence"/>
</dbReference>
<evidence type="ECO:0000313" key="2">
    <source>
        <dbReference type="Proteomes" id="UP001501081"/>
    </source>
</evidence>
<keyword evidence="2" id="KW-1185">Reference proteome</keyword>
<reference evidence="2" key="1">
    <citation type="journal article" date="2019" name="Int. J. Syst. Evol. Microbiol.">
        <title>The Global Catalogue of Microorganisms (GCM) 10K type strain sequencing project: providing services to taxonomists for standard genome sequencing and annotation.</title>
        <authorList>
            <consortium name="The Broad Institute Genomics Platform"/>
            <consortium name="The Broad Institute Genome Sequencing Center for Infectious Disease"/>
            <person name="Wu L."/>
            <person name="Ma J."/>
        </authorList>
    </citation>
    <scope>NUCLEOTIDE SEQUENCE [LARGE SCALE GENOMIC DNA]</scope>
    <source>
        <strain evidence="2">JCM 17338</strain>
    </source>
</reference>
<dbReference type="EMBL" id="BAABAK010000015">
    <property type="protein sequence ID" value="GAA3974718.1"/>
    <property type="molecule type" value="Genomic_DNA"/>
</dbReference>
<organism evidence="1 2">
    <name type="scientific">Pedobacter ginsengiterrae</name>
    <dbReference type="NCBI Taxonomy" id="871696"/>
    <lineage>
        <taxon>Bacteria</taxon>
        <taxon>Pseudomonadati</taxon>
        <taxon>Bacteroidota</taxon>
        <taxon>Sphingobacteriia</taxon>
        <taxon>Sphingobacteriales</taxon>
        <taxon>Sphingobacteriaceae</taxon>
        <taxon>Pedobacter</taxon>
    </lineage>
</organism>
<comment type="caution">
    <text evidence="1">The sequence shown here is derived from an EMBL/GenBank/DDBJ whole genome shotgun (WGS) entry which is preliminary data.</text>
</comment>
<gene>
    <name evidence="1" type="ORF">GCM10022246_28910</name>
</gene>
<proteinExistence type="predicted"/>
<dbReference type="PROSITE" id="PS51257">
    <property type="entry name" value="PROKAR_LIPOPROTEIN"/>
    <property type="match status" value="1"/>
</dbReference>